<keyword evidence="1" id="KW-0175">Coiled coil</keyword>
<gene>
    <name evidence="3" type="ORF">KC01_LOCUS1884</name>
</gene>
<evidence type="ECO:0008006" key="5">
    <source>
        <dbReference type="Google" id="ProtNLM"/>
    </source>
</evidence>
<feature type="coiled-coil region" evidence="1">
    <location>
        <begin position="200"/>
        <end position="227"/>
    </location>
</feature>
<dbReference type="AlphaFoldDB" id="A0AAV2IXX9"/>
<accession>A0AAV2IXX9</accession>
<feature type="region of interest" description="Disordered" evidence="2">
    <location>
        <begin position="243"/>
        <end position="332"/>
    </location>
</feature>
<dbReference type="Proteomes" id="UP001497482">
    <property type="component" value="Chromosome 1"/>
</dbReference>
<keyword evidence="4" id="KW-1185">Reference proteome</keyword>
<evidence type="ECO:0000256" key="2">
    <source>
        <dbReference type="SAM" id="MobiDB-lite"/>
    </source>
</evidence>
<proteinExistence type="predicted"/>
<sequence>MDDNVTVHELQSSPPRGLPVRLSGVLSDSTLSAQGAVSEALKIDLPPPFKGDGTESFSSWARRFEVAVEAMSSPDMDYSAMRSAILPTRLSDAAFLLWDSLPSATKKDYDTVKVKLGVVFGPKYDHNAIEGEKFRRFVAGLDPSLQAKIHEQGAEDIEEALRVASRCERARVALQLNSTDHACRVTSADQVAMVRPRPSEDKLLQAVEQLTLTVDGLRQEVHQLHEKHGLLAARFRQRGYYSPERYGRDTSRRSSPSPNAHQRYREQDTDWKGHYPSSPRSGTYARYERTDYPRSPSPAARGRRDPSPRSRQSVRFQSPERQAPLSQPGNFH</sequence>
<evidence type="ECO:0000256" key="1">
    <source>
        <dbReference type="SAM" id="Coils"/>
    </source>
</evidence>
<dbReference type="EMBL" id="OZ035823">
    <property type="protein sequence ID" value="CAL1569448.1"/>
    <property type="molecule type" value="Genomic_DNA"/>
</dbReference>
<organism evidence="3 4">
    <name type="scientific">Knipowitschia caucasica</name>
    <name type="common">Caucasian dwarf goby</name>
    <name type="synonym">Pomatoschistus caucasicus</name>
    <dbReference type="NCBI Taxonomy" id="637954"/>
    <lineage>
        <taxon>Eukaryota</taxon>
        <taxon>Metazoa</taxon>
        <taxon>Chordata</taxon>
        <taxon>Craniata</taxon>
        <taxon>Vertebrata</taxon>
        <taxon>Euteleostomi</taxon>
        <taxon>Actinopterygii</taxon>
        <taxon>Neopterygii</taxon>
        <taxon>Teleostei</taxon>
        <taxon>Neoteleostei</taxon>
        <taxon>Acanthomorphata</taxon>
        <taxon>Gobiaria</taxon>
        <taxon>Gobiiformes</taxon>
        <taxon>Gobioidei</taxon>
        <taxon>Gobiidae</taxon>
        <taxon>Gobiinae</taxon>
        <taxon>Knipowitschia</taxon>
    </lineage>
</organism>
<protein>
    <recommendedName>
        <fullName evidence="5">Gag protein</fullName>
    </recommendedName>
</protein>
<feature type="compositionally biased region" description="Basic and acidic residues" evidence="2">
    <location>
        <begin position="263"/>
        <end position="273"/>
    </location>
</feature>
<evidence type="ECO:0000313" key="3">
    <source>
        <dbReference type="EMBL" id="CAL1569448.1"/>
    </source>
</evidence>
<reference evidence="3 4" key="1">
    <citation type="submission" date="2024-04" db="EMBL/GenBank/DDBJ databases">
        <authorList>
            <person name="Waldvogel A.-M."/>
            <person name="Schoenle A."/>
        </authorList>
    </citation>
    <scope>NUCLEOTIDE SEQUENCE [LARGE SCALE GENOMIC DNA]</scope>
</reference>
<name>A0AAV2IXX9_KNICA</name>
<evidence type="ECO:0000313" key="4">
    <source>
        <dbReference type="Proteomes" id="UP001497482"/>
    </source>
</evidence>